<evidence type="ECO:0000313" key="2">
    <source>
        <dbReference type="Proteomes" id="UP000012488"/>
    </source>
</evidence>
<gene>
    <name evidence="1" type="ORF">MMSR116_18380</name>
</gene>
<organism evidence="1 2">
    <name type="scientific">Methylobacterium mesophilicum SR1.6/6</name>
    <dbReference type="NCBI Taxonomy" id="908290"/>
    <lineage>
        <taxon>Bacteria</taxon>
        <taxon>Pseudomonadati</taxon>
        <taxon>Pseudomonadota</taxon>
        <taxon>Alphaproteobacteria</taxon>
        <taxon>Hyphomicrobiales</taxon>
        <taxon>Methylobacteriaceae</taxon>
        <taxon>Methylobacterium</taxon>
    </lineage>
</organism>
<dbReference type="AlphaFoldDB" id="A0A6B9FRF9"/>
<dbReference type="KEGG" id="mmes:MMSR116_18380"/>
<dbReference type="EMBL" id="CP043538">
    <property type="protein sequence ID" value="QGY03638.1"/>
    <property type="molecule type" value="Genomic_DNA"/>
</dbReference>
<evidence type="ECO:0000313" key="1">
    <source>
        <dbReference type="EMBL" id="QGY03638.1"/>
    </source>
</evidence>
<protein>
    <submittedName>
        <fullName evidence="1">Uncharacterized protein</fullName>
    </submittedName>
</protein>
<dbReference type="RefSeq" id="WP_158169020.1">
    <property type="nucleotide sequence ID" value="NZ_CP043538.1"/>
</dbReference>
<dbReference type="Proteomes" id="UP000012488">
    <property type="component" value="Chromosome"/>
</dbReference>
<reference evidence="1 2" key="2">
    <citation type="journal article" date="2013" name="Genome Announc.">
        <title>Draft Genome Sequence of Methylobacterium mesophilicum Strain SR1.6/6, Isolated from Citrus sinensis.</title>
        <authorList>
            <person name="Marinho Almeida D."/>
            <person name="Dini-Andreote F."/>
            <person name="Camargo Neves A.A."/>
            <person name="Juca Ramos R.T."/>
            <person name="Andreote F.D."/>
            <person name="Carneiro A.R."/>
            <person name="Oliveira de Souza Lima A."/>
            <person name="Caracciolo Gomes de Sa P.H."/>
            <person name="Ribeiro Barbosa M.S."/>
            <person name="Araujo W.L."/>
            <person name="Silva A."/>
        </authorList>
    </citation>
    <scope>NUCLEOTIDE SEQUENCE [LARGE SCALE GENOMIC DNA]</scope>
    <source>
        <strain evidence="1 2">SR1.6/6</strain>
    </source>
</reference>
<sequence length="70" mass="8075">MRSHERHRTVSARVRERTITRIRMRLAQVATMLPAEVAAEVRAIDAMIVDDMMIADLLGRRSVDRVRAVF</sequence>
<proteinExistence type="predicted"/>
<name>A0A6B9FRF9_9HYPH</name>
<accession>A0A6B9FRF9</accession>
<reference evidence="1 2" key="1">
    <citation type="journal article" date="2012" name="Genet. Mol. Biol.">
        <title>Analysis of 16S rRNA and mxaF genes revealing insights into Methylobacterium niche-specific plant association.</title>
        <authorList>
            <person name="Dourado M.N."/>
            <person name="Andreote F.D."/>
            <person name="Dini-Andreote F."/>
            <person name="Conti R."/>
            <person name="Araujo J.M."/>
            <person name="Araujo W.L."/>
        </authorList>
    </citation>
    <scope>NUCLEOTIDE SEQUENCE [LARGE SCALE GENOMIC DNA]</scope>
    <source>
        <strain evidence="1 2">SR1.6/6</strain>
    </source>
</reference>